<keyword evidence="2" id="KW-1185">Reference proteome</keyword>
<name>A0A1U7GWP0_9CYAN</name>
<dbReference type="SMART" id="SM01234">
    <property type="entry name" value="Haemolytic"/>
    <property type="match status" value="1"/>
</dbReference>
<evidence type="ECO:0000313" key="2">
    <source>
        <dbReference type="Proteomes" id="UP000186391"/>
    </source>
</evidence>
<dbReference type="AlphaFoldDB" id="A0A1U7GWP0"/>
<comment type="caution">
    <text evidence="1">The sequence shown here is derived from an EMBL/GenBank/DDBJ whole genome shotgun (WGS) entry which is preliminary data.</text>
</comment>
<dbReference type="RefSeq" id="WP_073556434.1">
    <property type="nucleotide sequence ID" value="NZ_MRCA01000010.1"/>
</dbReference>
<sequence length="196" mass="21293">MQISPLDSLSRKIIVVAITAYQKYISPHKGFACTHRVLYGGESCSGYIKRVIATEGLQAGLLISRDRFAACKEASQILLSCQRVKTARAKMQFVNCKSGEEDEEEEEVLENTNKSKYKSSSTGKYCYNKSYNRHKNCDNVDCGNSLQDCSSCPEMSCDFDNAIGGLGNCDCNLPDCGSFDCSGADCGSLDCGSCGN</sequence>
<organism evidence="1 2">
    <name type="scientific">Fischerella major NIES-592</name>
    <dbReference type="NCBI Taxonomy" id="210994"/>
    <lineage>
        <taxon>Bacteria</taxon>
        <taxon>Bacillati</taxon>
        <taxon>Cyanobacteriota</taxon>
        <taxon>Cyanophyceae</taxon>
        <taxon>Nostocales</taxon>
        <taxon>Hapalosiphonaceae</taxon>
        <taxon>Fischerella</taxon>
    </lineage>
</organism>
<gene>
    <name evidence="1" type="ORF">NIES592_17595</name>
</gene>
<proteinExistence type="predicted"/>
<dbReference type="InterPro" id="IPR002696">
    <property type="entry name" value="Membr_insert_effic_factor_YidD"/>
</dbReference>
<dbReference type="Pfam" id="PF01809">
    <property type="entry name" value="YidD"/>
    <property type="match status" value="1"/>
</dbReference>
<dbReference type="EMBL" id="MRCA01000010">
    <property type="protein sequence ID" value="OKH12651.1"/>
    <property type="molecule type" value="Genomic_DNA"/>
</dbReference>
<evidence type="ECO:0000313" key="1">
    <source>
        <dbReference type="EMBL" id="OKH12651.1"/>
    </source>
</evidence>
<dbReference type="NCBIfam" id="TIGR00278">
    <property type="entry name" value="membrane protein insertion efficiency factor YidD"/>
    <property type="match status" value="1"/>
</dbReference>
<reference evidence="1 2" key="1">
    <citation type="submission" date="2016-11" db="EMBL/GenBank/DDBJ databases">
        <title>Draft Genome Sequences of Nine Cyanobacterial Strains from Diverse Habitats.</title>
        <authorList>
            <person name="Zhu T."/>
            <person name="Hou S."/>
            <person name="Lu X."/>
            <person name="Hess W.R."/>
        </authorList>
    </citation>
    <scope>NUCLEOTIDE SEQUENCE [LARGE SCALE GENOMIC DNA]</scope>
    <source>
        <strain evidence="1 2">NIES-592</strain>
    </source>
</reference>
<protein>
    <recommendedName>
        <fullName evidence="3">Membrane protein insertion efficiency factor YidD</fullName>
    </recommendedName>
</protein>
<evidence type="ECO:0008006" key="3">
    <source>
        <dbReference type="Google" id="ProtNLM"/>
    </source>
</evidence>
<accession>A0A1U7GWP0</accession>
<dbReference type="Proteomes" id="UP000186391">
    <property type="component" value="Unassembled WGS sequence"/>
</dbReference>
<dbReference type="OrthoDB" id="6629784at2"/>